<dbReference type="Proteomes" id="UP000887580">
    <property type="component" value="Unplaced"/>
</dbReference>
<proteinExistence type="predicted"/>
<name>A0AC35G3M2_9BILA</name>
<dbReference type="WBParaSite" id="PS1159_v2.g23088.t1">
    <property type="protein sequence ID" value="PS1159_v2.g23088.t1"/>
    <property type="gene ID" value="PS1159_v2.g23088"/>
</dbReference>
<organism evidence="1 2">
    <name type="scientific">Panagrolaimus sp. PS1159</name>
    <dbReference type="NCBI Taxonomy" id="55785"/>
    <lineage>
        <taxon>Eukaryota</taxon>
        <taxon>Metazoa</taxon>
        <taxon>Ecdysozoa</taxon>
        <taxon>Nematoda</taxon>
        <taxon>Chromadorea</taxon>
        <taxon>Rhabditida</taxon>
        <taxon>Tylenchina</taxon>
        <taxon>Panagrolaimomorpha</taxon>
        <taxon>Panagrolaimoidea</taxon>
        <taxon>Panagrolaimidae</taxon>
        <taxon>Panagrolaimus</taxon>
    </lineage>
</organism>
<reference evidence="2" key="1">
    <citation type="submission" date="2022-11" db="UniProtKB">
        <authorList>
            <consortium name="WormBaseParasite"/>
        </authorList>
    </citation>
    <scope>IDENTIFICATION</scope>
</reference>
<evidence type="ECO:0000313" key="1">
    <source>
        <dbReference type="Proteomes" id="UP000887580"/>
    </source>
</evidence>
<evidence type="ECO:0000313" key="2">
    <source>
        <dbReference type="WBParaSite" id="PS1159_v2.g23088.t1"/>
    </source>
</evidence>
<sequence>MDESDDPQIGFKVKTFEGYKIISPEMALTIYLQKLINIYEKHVGKNADEIRVLDTVLTGIQKDAFVNAAKRLKKIAVFC</sequence>
<protein>
    <submittedName>
        <fullName evidence="2">Uncharacterized protein</fullName>
    </submittedName>
</protein>
<accession>A0AC35G3M2</accession>